<feature type="region of interest" description="Disordered" evidence="1">
    <location>
        <begin position="116"/>
        <end position="142"/>
    </location>
</feature>
<dbReference type="RefSeq" id="XP_056504661.1">
    <property type="nucleotide sequence ID" value="XM_056642167.1"/>
</dbReference>
<evidence type="ECO:0000313" key="2">
    <source>
        <dbReference type="EMBL" id="KAJ5241656.1"/>
    </source>
</evidence>
<dbReference type="AlphaFoldDB" id="A0A9W9TUA3"/>
<dbReference type="Proteomes" id="UP001147733">
    <property type="component" value="Unassembled WGS sequence"/>
</dbReference>
<gene>
    <name evidence="2" type="ORF">N7469_003247</name>
</gene>
<reference evidence="2" key="2">
    <citation type="journal article" date="2023" name="IMA Fungus">
        <title>Comparative genomic study of the Penicillium genus elucidates a diverse pangenome and 15 lateral gene transfer events.</title>
        <authorList>
            <person name="Petersen C."/>
            <person name="Sorensen T."/>
            <person name="Nielsen M.R."/>
            <person name="Sondergaard T.E."/>
            <person name="Sorensen J.L."/>
            <person name="Fitzpatrick D.A."/>
            <person name="Frisvad J.C."/>
            <person name="Nielsen K.L."/>
        </authorList>
    </citation>
    <scope>NUCLEOTIDE SEQUENCE</scope>
    <source>
        <strain evidence="2">IBT 23319</strain>
    </source>
</reference>
<dbReference type="EMBL" id="JAPQKT010000002">
    <property type="protein sequence ID" value="KAJ5241656.1"/>
    <property type="molecule type" value="Genomic_DNA"/>
</dbReference>
<sequence>MIPCDPPQLKLTVACPPSSLMISGRAAADISFYVQTGAEIHWRQAHSFHRDAAAVKTLLTGLTGIVIVEVLFTAASWFATPILVQLGTREVFVSCALPSSPHLFAVSVAREGVEPRSSQHVAERDWDEGTAESESMLGLEDPMKPVPETLRSSYTIEAGIALSNRRRFYLPLRLPSPPKGDWSWLFNRTALGEPRKLDWLPEKKLPGFQDWYKGNKDKKHLQYDPAKDPLKISNLENDVLELLSRGTQGADVFPLRKGVLSGASPCRTGMAEIFPEEVEERLANLTRNAERYANTPPGFNGQDEVEPCRGMYMRNAYAGDTFTLKSILASVCGIAPLVVDFNREYLHHI</sequence>
<keyword evidence="3" id="KW-1185">Reference proteome</keyword>
<comment type="caution">
    <text evidence="2">The sequence shown here is derived from an EMBL/GenBank/DDBJ whole genome shotgun (WGS) entry which is preliminary data.</text>
</comment>
<evidence type="ECO:0000313" key="3">
    <source>
        <dbReference type="Proteomes" id="UP001147733"/>
    </source>
</evidence>
<protein>
    <submittedName>
        <fullName evidence="2">Uncharacterized protein</fullName>
    </submittedName>
</protein>
<reference evidence="2" key="1">
    <citation type="submission" date="2022-11" db="EMBL/GenBank/DDBJ databases">
        <authorList>
            <person name="Petersen C."/>
        </authorList>
    </citation>
    <scope>NUCLEOTIDE SEQUENCE</scope>
    <source>
        <strain evidence="2">IBT 23319</strain>
    </source>
</reference>
<organism evidence="2 3">
    <name type="scientific">Penicillium citrinum</name>
    <dbReference type="NCBI Taxonomy" id="5077"/>
    <lineage>
        <taxon>Eukaryota</taxon>
        <taxon>Fungi</taxon>
        <taxon>Dikarya</taxon>
        <taxon>Ascomycota</taxon>
        <taxon>Pezizomycotina</taxon>
        <taxon>Eurotiomycetes</taxon>
        <taxon>Eurotiomycetidae</taxon>
        <taxon>Eurotiales</taxon>
        <taxon>Aspergillaceae</taxon>
        <taxon>Penicillium</taxon>
    </lineage>
</organism>
<dbReference type="GeneID" id="81381334"/>
<proteinExistence type="predicted"/>
<name>A0A9W9TUA3_PENCI</name>
<accession>A0A9W9TUA3</accession>
<dbReference type="OrthoDB" id="103349at2759"/>
<evidence type="ECO:0000256" key="1">
    <source>
        <dbReference type="SAM" id="MobiDB-lite"/>
    </source>
</evidence>